<feature type="transmembrane region" description="Helical" evidence="6">
    <location>
        <begin position="160"/>
        <end position="180"/>
    </location>
</feature>
<feature type="transmembrane region" description="Helical" evidence="6">
    <location>
        <begin position="192"/>
        <end position="211"/>
    </location>
</feature>
<dbReference type="SUPFAM" id="SSF103473">
    <property type="entry name" value="MFS general substrate transporter"/>
    <property type="match status" value="1"/>
</dbReference>
<dbReference type="EMBL" id="DF933814">
    <property type="protein sequence ID" value="GAM36444.1"/>
    <property type="molecule type" value="Genomic_DNA"/>
</dbReference>
<dbReference type="GO" id="GO:0010509">
    <property type="term" value="P:intracellular polyamine homeostasis"/>
    <property type="evidence" value="ECO:0007669"/>
    <property type="project" value="TreeGrafter"/>
</dbReference>
<gene>
    <name evidence="8" type="ORF">TCE0_018f05543</name>
</gene>
<feature type="transmembrane region" description="Helical" evidence="6">
    <location>
        <begin position="397"/>
        <end position="417"/>
    </location>
</feature>
<feature type="domain" description="Major facilitator superfamily (MFS) profile" evidence="7">
    <location>
        <begin position="126"/>
        <end position="567"/>
    </location>
</feature>
<feature type="region of interest" description="Disordered" evidence="5">
    <location>
        <begin position="1"/>
        <end position="78"/>
    </location>
</feature>
<evidence type="ECO:0000256" key="1">
    <source>
        <dbReference type="ARBA" id="ARBA00004141"/>
    </source>
</evidence>
<evidence type="ECO:0000313" key="8">
    <source>
        <dbReference type="EMBL" id="GAM36444.1"/>
    </source>
</evidence>
<dbReference type="InterPro" id="IPR036259">
    <property type="entry name" value="MFS_trans_sf"/>
</dbReference>
<feature type="compositionally biased region" description="Polar residues" evidence="5">
    <location>
        <begin position="18"/>
        <end position="28"/>
    </location>
</feature>
<dbReference type="InterPro" id="IPR011701">
    <property type="entry name" value="MFS"/>
</dbReference>
<keyword evidence="9" id="KW-1185">Reference proteome</keyword>
<keyword evidence="3 6" id="KW-1133">Transmembrane helix</keyword>
<feature type="transmembrane region" description="Helical" evidence="6">
    <location>
        <begin position="217"/>
        <end position="241"/>
    </location>
</feature>
<dbReference type="PROSITE" id="PS50850">
    <property type="entry name" value="MFS"/>
    <property type="match status" value="1"/>
</dbReference>
<name>A0A510NWT6_TALPI</name>
<evidence type="ECO:0000313" key="9">
    <source>
        <dbReference type="Proteomes" id="UP000053095"/>
    </source>
</evidence>
<keyword evidence="4 6" id="KW-0472">Membrane</keyword>
<feature type="compositionally biased region" description="Basic and acidic residues" evidence="5">
    <location>
        <begin position="66"/>
        <end position="78"/>
    </location>
</feature>
<feature type="transmembrane region" description="Helical" evidence="6">
    <location>
        <begin position="280"/>
        <end position="300"/>
    </location>
</feature>
<sequence length="680" mass="75068">MHPPSEVQEFGGEIAEPNENSHNEQSISGKEVHEEGHRHETEHEAIVDEDDHSDASTISEAADNNDDNKDNKELEGTSEVVRRITTELGPPVAVPRLKRRGLFAQLAIIPEIENGKTYPRRTKWSITAIAAVGGVAAPLGSAIFLPSLHQVAADLDSTSTIVNLSIALYMLAMSIFPLWWSSFSEAFGRRSIYIVSFALFVLFNVLSAISHSISVLIVMRMLAGGASASVQAVGAGTIADIWEIKERGQAMGYFYIGPLCGPLFAPIIGGALAQKWGWRSTMWFMVIFGGIVWVLILFGLPETLAVRKSPILQEPATEIPLERSTSRVSSKVAQNSAKVLKTLKVTLVDPLSIILYLRFIPIALTIYYAAITFGSLYVLNISIQETFGAAPYNFSTLILGLLYIPNSLGYLLASLFGGRWMDKIMHREAVKAGRLDEKGRPIYIPEDRMKENAWLGACIYPAALLMYGWTVEYHVHWIVPMIANFGFGVGSMLIFGLVTTMLTEILHRKSSAGVALNNFVRNIFSCVGTVVTSPIISGIGNGWLFTILALVSFISGVSVLLLMKRSSITERDLRKILSAPIGKRDSNTNAVISQDILWEYLPRQHDGLTIDPFTASFILQDVADQALRQKLREIPGYAWTSVGRNVDGSYRYVVCFQGEGFSLPNYLQDLPFVTTREERE</sequence>
<feature type="transmembrane region" description="Helical" evidence="6">
    <location>
        <begin position="519"/>
        <end position="537"/>
    </location>
</feature>
<evidence type="ECO:0000256" key="2">
    <source>
        <dbReference type="ARBA" id="ARBA00022692"/>
    </source>
</evidence>
<proteinExistence type="predicted"/>
<feature type="transmembrane region" description="Helical" evidence="6">
    <location>
        <begin position="126"/>
        <end position="148"/>
    </location>
</feature>
<dbReference type="CDD" id="cd17323">
    <property type="entry name" value="MFS_Tpo1_MDR_like"/>
    <property type="match status" value="1"/>
</dbReference>
<dbReference type="InterPro" id="IPR020846">
    <property type="entry name" value="MFS_dom"/>
</dbReference>
<dbReference type="GO" id="GO:0015203">
    <property type="term" value="F:polyamine transmembrane transporter activity"/>
    <property type="evidence" value="ECO:0007669"/>
    <property type="project" value="TreeGrafter"/>
</dbReference>
<dbReference type="AlphaFoldDB" id="A0A510NWT6"/>
<feature type="transmembrane region" description="Helical" evidence="6">
    <location>
        <begin position="253"/>
        <end position="274"/>
    </location>
</feature>
<feature type="compositionally biased region" description="Basic and acidic residues" evidence="5">
    <location>
        <begin position="30"/>
        <end position="46"/>
    </location>
</feature>
<feature type="transmembrane region" description="Helical" evidence="6">
    <location>
        <begin position="453"/>
        <end position="471"/>
    </location>
</feature>
<evidence type="ECO:0000256" key="3">
    <source>
        <dbReference type="ARBA" id="ARBA00022989"/>
    </source>
</evidence>
<comment type="subcellular location">
    <subcellularLocation>
        <location evidence="1">Membrane</location>
        <topology evidence="1">Multi-pass membrane protein</topology>
    </subcellularLocation>
</comment>
<dbReference type="Proteomes" id="UP000053095">
    <property type="component" value="Unassembled WGS sequence"/>
</dbReference>
<evidence type="ECO:0000259" key="7">
    <source>
        <dbReference type="PROSITE" id="PS50850"/>
    </source>
</evidence>
<evidence type="ECO:0000256" key="4">
    <source>
        <dbReference type="ARBA" id="ARBA00023136"/>
    </source>
</evidence>
<dbReference type="Gene3D" id="1.20.1250.20">
    <property type="entry name" value="MFS general substrate transporter like domains"/>
    <property type="match status" value="1"/>
</dbReference>
<reference evidence="9" key="1">
    <citation type="journal article" date="2015" name="Genome Announc.">
        <title>Draft genome sequence of Talaromyces cellulolyticus strain Y-94, a source of lignocellulosic biomass-degrading enzymes.</title>
        <authorList>
            <person name="Fujii T."/>
            <person name="Koike H."/>
            <person name="Sawayama S."/>
            <person name="Yano S."/>
            <person name="Inoue H."/>
        </authorList>
    </citation>
    <scope>NUCLEOTIDE SEQUENCE [LARGE SCALE GENOMIC DNA]</scope>
    <source>
        <strain evidence="9">Y-94</strain>
    </source>
</reference>
<feature type="transmembrane region" description="Helical" evidence="6">
    <location>
        <begin position="543"/>
        <end position="563"/>
    </location>
</feature>
<evidence type="ECO:0000256" key="6">
    <source>
        <dbReference type="SAM" id="Phobius"/>
    </source>
</evidence>
<protein>
    <recommendedName>
        <fullName evidence="7">Major facilitator superfamily (MFS) profile domain-containing protein</fullName>
    </recommendedName>
</protein>
<dbReference type="PANTHER" id="PTHR23502">
    <property type="entry name" value="MAJOR FACILITATOR SUPERFAMILY"/>
    <property type="match status" value="1"/>
</dbReference>
<keyword evidence="2 6" id="KW-0812">Transmembrane</keyword>
<dbReference type="PANTHER" id="PTHR23502:SF5">
    <property type="entry name" value="QUINIDINE RESISTANCE PROTEIN 3"/>
    <property type="match status" value="1"/>
</dbReference>
<organism evidence="8 9">
    <name type="scientific">Talaromyces pinophilus</name>
    <name type="common">Penicillium pinophilum</name>
    <dbReference type="NCBI Taxonomy" id="128442"/>
    <lineage>
        <taxon>Eukaryota</taxon>
        <taxon>Fungi</taxon>
        <taxon>Dikarya</taxon>
        <taxon>Ascomycota</taxon>
        <taxon>Pezizomycotina</taxon>
        <taxon>Eurotiomycetes</taxon>
        <taxon>Eurotiomycetidae</taxon>
        <taxon>Eurotiales</taxon>
        <taxon>Trichocomaceae</taxon>
        <taxon>Talaromyces</taxon>
        <taxon>Talaromyces sect. Talaromyces</taxon>
    </lineage>
</organism>
<feature type="transmembrane region" description="Helical" evidence="6">
    <location>
        <begin position="353"/>
        <end position="377"/>
    </location>
</feature>
<dbReference type="GO" id="GO:0005886">
    <property type="term" value="C:plasma membrane"/>
    <property type="evidence" value="ECO:0007669"/>
    <property type="project" value="TreeGrafter"/>
</dbReference>
<feature type="transmembrane region" description="Helical" evidence="6">
    <location>
        <begin position="477"/>
        <end position="498"/>
    </location>
</feature>
<accession>A0A510NWT6</accession>
<dbReference type="Pfam" id="PF07690">
    <property type="entry name" value="MFS_1"/>
    <property type="match status" value="1"/>
</dbReference>
<evidence type="ECO:0000256" key="5">
    <source>
        <dbReference type="SAM" id="MobiDB-lite"/>
    </source>
</evidence>